<dbReference type="AlphaFoldDB" id="A0A8T4H1S6"/>
<gene>
    <name evidence="2" type="ORF">J2753_002825</name>
</gene>
<dbReference type="RefSeq" id="WP_209492645.1">
    <property type="nucleotide sequence ID" value="NZ_JAGGLC010000007.1"/>
</dbReference>
<dbReference type="Pfam" id="PF26400">
    <property type="entry name" value="DUF8098"/>
    <property type="match status" value="2"/>
</dbReference>
<evidence type="ECO:0000313" key="2">
    <source>
        <dbReference type="EMBL" id="MBP1988303.1"/>
    </source>
</evidence>
<evidence type="ECO:0000313" key="3">
    <source>
        <dbReference type="Proteomes" id="UP000823736"/>
    </source>
</evidence>
<feature type="domain" description="DUF8098" evidence="1">
    <location>
        <begin position="117"/>
        <end position="324"/>
    </location>
</feature>
<dbReference type="EMBL" id="JAGGLC010000007">
    <property type="protein sequence ID" value="MBP1988303.1"/>
    <property type="molecule type" value="Genomic_DNA"/>
</dbReference>
<feature type="domain" description="DUF8098" evidence="1">
    <location>
        <begin position="11"/>
        <end position="83"/>
    </location>
</feature>
<comment type="caution">
    <text evidence="2">The sequence shown here is derived from an EMBL/GenBank/DDBJ whole genome shotgun (WGS) entry which is preliminary data.</text>
</comment>
<name>A0A8T4H1S6_9EURY</name>
<protein>
    <recommendedName>
        <fullName evidence="1">DUF8098 domain-containing protein</fullName>
    </recommendedName>
</protein>
<dbReference type="Proteomes" id="UP000823736">
    <property type="component" value="Unassembled WGS sequence"/>
</dbReference>
<keyword evidence="3" id="KW-1185">Reference proteome</keyword>
<organism evidence="2 3">
    <name type="scientific">Halolamina salifodinae</name>
    <dbReference type="NCBI Taxonomy" id="1202767"/>
    <lineage>
        <taxon>Archaea</taxon>
        <taxon>Methanobacteriati</taxon>
        <taxon>Methanobacteriota</taxon>
        <taxon>Stenosarchaea group</taxon>
        <taxon>Halobacteria</taxon>
        <taxon>Halobacteriales</taxon>
        <taxon>Haloferacaceae</taxon>
    </lineage>
</organism>
<evidence type="ECO:0000259" key="1">
    <source>
        <dbReference type="Pfam" id="PF26400"/>
    </source>
</evidence>
<accession>A0A8T4H1S6</accession>
<proteinExistence type="predicted"/>
<dbReference type="InterPro" id="IPR058411">
    <property type="entry name" value="DUF8098"/>
</dbReference>
<dbReference type="OrthoDB" id="231744at2157"/>
<reference evidence="2" key="1">
    <citation type="submission" date="2021-03" db="EMBL/GenBank/DDBJ databases">
        <title>Genomic Encyclopedia of Type Strains, Phase IV (KMG-IV): sequencing the most valuable type-strain genomes for metagenomic binning, comparative biology and taxonomic classification.</title>
        <authorList>
            <person name="Goeker M."/>
        </authorList>
    </citation>
    <scope>NUCLEOTIDE SEQUENCE</scope>
    <source>
        <strain evidence="2">DSM 26232</strain>
    </source>
</reference>
<sequence length="339" mass="38441">MPTMSRYSLIQEGPILSKIEQGLEHAVTSRGLTWRDRGQSTKKQKYLDLIINHYTPEGEEPAVTRSWFLFGKSTPAAPSGHGAFENSRISDEFPVENLRQASKLEIADVVGSIEHPELNENNWTANTYDFLEEYYTHHAPPEYRDAYLANLELRRMLEEVQEEIQSQRVGQAMSEHDPGSDNGSAPLDYYEDLGQASSKLLMAVANKDDLDPARDLVREFSMLSIKFAKGISSIGRGDIEESHQDCAESMAELYTEYIWKYIASHMSMASAEGPKSDRLAEFAENNIDEIDKEIERQFEARRRLFKENGLIPDVSEYPVRDDDANRALTGHLRSVKGAE</sequence>